<keyword evidence="3" id="KW-1185">Reference proteome</keyword>
<evidence type="ECO:0000313" key="2">
    <source>
        <dbReference type="EMBL" id="KAJ8971891.1"/>
    </source>
</evidence>
<sequence>MVIGFITFNALLVLLLTILILAYYFIIYSCRIFYEMEPEDAKYMRTERKPGSIDVHPNIDAIVLNYEIDVQILGPKENAIHGEKRCYL</sequence>
<keyword evidence="1" id="KW-0472">Membrane</keyword>
<comment type="caution">
    <text evidence="2">The sequence shown here is derived from an EMBL/GenBank/DDBJ whole genome shotgun (WGS) entry which is preliminary data.</text>
</comment>
<keyword evidence="1" id="KW-0812">Transmembrane</keyword>
<dbReference type="Proteomes" id="UP001162156">
    <property type="component" value="Unassembled WGS sequence"/>
</dbReference>
<evidence type="ECO:0000313" key="3">
    <source>
        <dbReference type="Proteomes" id="UP001162156"/>
    </source>
</evidence>
<reference evidence="2" key="1">
    <citation type="journal article" date="2023" name="Insect Mol. Biol.">
        <title>Genome sequencing provides insights into the evolution of gene families encoding plant cell wall-degrading enzymes in longhorned beetles.</title>
        <authorList>
            <person name="Shin N.R."/>
            <person name="Okamura Y."/>
            <person name="Kirsch R."/>
            <person name="Pauchet Y."/>
        </authorList>
    </citation>
    <scope>NUCLEOTIDE SEQUENCE</scope>
    <source>
        <strain evidence="2">RBIC_L_NR</strain>
    </source>
</reference>
<name>A0AAV8ZY34_9CUCU</name>
<feature type="transmembrane region" description="Helical" evidence="1">
    <location>
        <begin position="6"/>
        <end position="26"/>
    </location>
</feature>
<dbReference type="EMBL" id="JANEYF010000147">
    <property type="protein sequence ID" value="KAJ8971891.1"/>
    <property type="molecule type" value="Genomic_DNA"/>
</dbReference>
<gene>
    <name evidence="2" type="ORF">NQ314_000504</name>
</gene>
<keyword evidence="1" id="KW-1133">Transmembrane helix</keyword>
<accession>A0AAV8ZY34</accession>
<evidence type="ECO:0000256" key="1">
    <source>
        <dbReference type="SAM" id="Phobius"/>
    </source>
</evidence>
<proteinExistence type="predicted"/>
<protein>
    <submittedName>
        <fullName evidence="2">Uncharacterized protein</fullName>
    </submittedName>
</protein>
<organism evidence="2 3">
    <name type="scientific">Rhamnusium bicolor</name>
    <dbReference type="NCBI Taxonomy" id="1586634"/>
    <lineage>
        <taxon>Eukaryota</taxon>
        <taxon>Metazoa</taxon>
        <taxon>Ecdysozoa</taxon>
        <taxon>Arthropoda</taxon>
        <taxon>Hexapoda</taxon>
        <taxon>Insecta</taxon>
        <taxon>Pterygota</taxon>
        <taxon>Neoptera</taxon>
        <taxon>Endopterygota</taxon>
        <taxon>Coleoptera</taxon>
        <taxon>Polyphaga</taxon>
        <taxon>Cucujiformia</taxon>
        <taxon>Chrysomeloidea</taxon>
        <taxon>Cerambycidae</taxon>
        <taxon>Lepturinae</taxon>
        <taxon>Rhagiini</taxon>
        <taxon>Rhamnusium</taxon>
    </lineage>
</organism>
<dbReference type="AlphaFoldDB" id="A0AAV8ZY34"/>